<organism evidence="5 6">
    <name type="scientific">Kumtagia ephedrae</name>
    <dbReference type="NCBI Taxonomy" id="2116701"/>
    <lineage>
        <taxon>Bacteria</taxon>
        <taxon>Pseudomonadati</taxon>
        <taxon>Pseudomonadota</taxon>
        <taxon>Alphaproteobacteria</taxon>
        <taxon>Hyphomicrobiales</taxon>
        <taxon>Phyllobacteriaceae</taxon>
        <taxon>Kumtagia</taxon>
    </lineage>
</organism>
<dbReference type="OrthoDB" id="9774675at2"/>
<evidence type="ECO:0000313" key="5">
    <source>
        <dbReference type="EMBL" id="PSJ54302.1"/>
    </source>
</evidence>
<protein>
    <recommendedName>
        <fullName evidence="3">Pyridine nucleotide-disulfide oxidoreductase domain-containing protein 2</fullName>
    </recommendedName>
</protein>
<dbReference type="Gene3D" id="3.50.50.60">
    <property type="entry name" value="FAD/NAD(P)-binding domain"/>
    <property type="match status" value="2"/>
</dbReference>
<dbReference type="InterPro" id="IPR036188">
    <property type="entry name" value="FAD/NAD-bd_sf"/>
</dbReference>
<comment type="subunit">
    <text evidence="2">Interacts with COX5B; this interaction may contribute to localize PYROXD2 to the inner face of the inner mitochondrial membrane.</text>
</comment>
<comment type="caution">
    <text evidence="5">The sequence shown here is derived from an EMBL/GenBank/DDBJ whole genome shotgun (WGS) entry which is preliminary data.</text>
</comment>
<name>A0A2P7RVV3_9HYPH</name>
<keyword evidence="6" id="KW-1185">Reference proteome</keyword>
<dbReference type="PANTHER" id="PTHR10668">
    <property type="entry name" value="PHYTOENE DEHYDROGENASE"/>
    <property type="match status" value="1"/>
</dbReference>
<dbReference type="InterPro" id="IPR002937">
    <property type="entry name" value="Amino_oxidase"/>
</dbReference>
<dbReference type="GO" id="GO:0016491">
    <property type="term" value="F:oxidoreductase activity"/>
    <property type="evidence" value="ECO:0007669"/>
    <property type="project" value="InterPro"/>
</dbReference>
<dbReference type="Proteomes" id="UP000241229">
    <property type="component" value="Unassembled WGS sequence"/>
</dbReference>
<comment type="function">
    <text evidence="1">Probable oxidoreductase that may play a role as regulator of mitochondrial function.</text>
</comment>
<dbReference type="Pfam" id="PF01593">
    <property type="entry name" value="Amino_oxidase"/>
    <property type="match status" value="1"/>
</dbReference>
<dbReference type="AlphaFoldDB" id="A0A2P7RVV3"/>
<evidence type="ECO:0000313" key="6">
    <source>
        <dbReference type="Proteomes" id="UP000241229"/>
    </source>
</evidence>
<evidence type="ECO:0000256" key="1">
    <source>
        <dbReference type="ARBA" id="ARBA00037217"/>
    </source>
</evidence>
<gene>
    <name evidence="5" type="ORF">C7I84_24285</name>
</gene>
<feature type="domain" description="Amine oxidase" evidence="4">
    <location>
        <begin position="16"/>
        <end position="514"/>
    </location>
</feature>
<evidence type="ECO:0000259" key="4">
    <source>
        <dbReference type="Pfam" id="PF01593"/>
    </source>
</evidence>
<proteinExistence type="predicted"/>
<evidence type="ECO:0000256" key="2">
    <source>
        <dbReference type="ARBA" id="ARBA00038825"/>
    </source>
</evidence>
<dbReference type="EMBL" id="PXYK01000030">
    <property type="protein sequence ID" value="PSJ54302.1"/>
    <property type="molecule type" value="Genomic_DNA"/>
</dbReference>
<dbReference type="SUPFAM" id="SSF51905">
    <property type="entry name" value="FAD/NAD(P)-binding domain"/>
    <property type="match status" value="1"/>
</dbReference>
<reference evidence="5 6" key="1">
    <citation type="submission" date="2018-03" db="EMBL/GenBank/DDBJ databases">
        <title>The draft genome of Mesorhizobium sp. 6GN-30.</title>
        <authorList>
            <person name="Liu L."/>
            <person name="Li L."/>
            <person name="Wang T."/>
            <person name="Zhang X."/>
            <person name="Liang L."/>
        </authorList>
    </citation>
    <scope>NUCLEOTIDE SEQUENCE [LARGE SCALE GENOMIC DNA]</scope>
    <source>
        <strain evidence="5 6">6GN30</strain>
    </source>
</reference>
<dbReference type="PANTHER" id="PTHR10668:SF103">
    <property type="entry name" value="PYRIDINE NUCLEOTIDE-DISULFIDE OXIDOREDUCTASE DOMAIN-CONTAINING PROTEIN 2"/>
    <property type="match status" value="1"/>
</dbReference>
<evidence type="ECO:0000256" key="3">
    <source>
        <dbReference type="ARBA" id="ARBA00040298"/>
    </source>
</evidence>
<dbReference type="RefSeq" id="WP_106774806.1">
    <property type="nucleotide sequence ID" value="NZ_PXYK01000030.1"/>
</dbReference>
<accession>A0A2P7RVV3</accession>
<sequence>MSRHYDAIIVGGGHNGLVCGAYLARAGVKVCVLERRHLTGGAAVTEEVWPGYKVSTASYVMGLMQPKVILDLELPKYGFEVIPSAPSVFPLEGGRYFTMWGDPEKFRAEIARFSARDAAAYPAYREHMLGLAPFMKQLIFEIPVDPGSGKLADVGRLAAFAWRFRKIGSRFYDIYNLLTLSAYDYLGRWFEADEVKLVLGFFAGGGGANSSLKTPGSAYMLARGIVRDNTTAAGPSGFVKGGMGAISDAIRRSGEAHGMEVRTGAEVKRILSTSGVARGVRLGGGEELFAKIVVSNANARTTFLKLLDGAVLPEEFLRDIRAMRTESTVFRVNLALDGLPECPSFPAAEIGFDYPIQLTIAPSLDYMEEAHRQSCQGGMAESPFLIVKVPTLADPSLAPRGHHVMTVFGGHAPYTLAEGSWDERRDELYARVLWVLEGQFPQIRRHILHHQVLTPLDLERIFDLPNGHVHHGEISADQMFFRRPAAHFSDYRSPVAHLYQCGASTHPGGGVTGMPGHNAARVILADRKRWS</sequence>